<evidence type="ECO:0000313" key="2">
    <source>
        <dbReference type="EMBL" id="KAK1923773.1"/>
    </source>
</evidence>
<dbReference type="EMBL" id="JAODAN010000006">
    <property type="protein sequence ID" value="KAK1923773.1"/>
    <property type="molecule type" value="Genomic_DNA"/>
</dbReference>
<evidence type="ECO:0000313" key="3">
    <source>
        <dbReference type="Proteomes" id="UP001182556"/>
    </source>
</evidence>
<name>A0AAD9FQ24_PAPLA</name>
<comment type="caution">
    <text evidence="2">The sequence shown here is derived from an EMBL/GenBank/DDBJ whole genome shotgun (WGS) entry which is preliminary data.</text>
</comment>
<feature type="compositionally biased region" description="Low complexity" evidence="1">
    <location>
        <begin position="52"/>
        <end position="62"/>
    </location>
</feature>
<dbReference type="AlphaFoldDB" id="A0AAD9FQ24"/>
<keyword evidence="3" id="KW-1185">Reference proteome</keyword>
<feature type="region of interest" description="Disordered" evidence="1">
    <location>
        <begin position="1"/>
        <end position="69"/>
    </location>
</feature>
<evidence type="ECO:0000256" key="1">
    <source>
        <dbReference type="SAM" id="MobiDB-lite"/>
    </source>
</evidence>
<evidence type="ECO:0008006" key="4">
    <source>
        <dbReference type="Google" id="ProtNLM"/>
    </source>
</evidence>
<organism evidence="2 3">
    <name type="scientific">Papiliotrema laurentii</name>
    <name type="common">Cryptococcus laurentii</name>
    <dbReference type="NCBI Taxonomy" id="5418"/>
    <lineage>
        <taxon>Eukaryota</taxon>
        <taxon>Fungi</taxon>
        <taxon>Dikarya</taxon>
        <taxon>Basidiomycota</taxon>
        <taxon>Agaricomycotina</taxon>
        <taxon>Tremellomycetes</taxon>
        <taxon>Tremellales</taxon>
        <taxon>Rhynchogastremaceae</taxon>
        <taxon>Papiliotrema</taxon>
    </lineage>
</organism>
<protein>
    <recommendedName>
        <fullName evidence="4">BTB domain-containing protein</fullName>
    </recommendedName>
</protein>
<sequence>MTSAPTEAFKLLKVENQQSELDEATSRPPDRPELQTGEPASQDVAKQDKDAPSASRAPESSPNLDELAFHPDYDKPLVGRDDHIIICTGDDIHFYHSLCLLCDKSSLFKDLLSLPRSDSAAVEILPCDNLSSKGFATVLQTLFDPERVQLTETSDLFVTVHDALKDADAYGFDDFRTALATFIHRLNLYDKAVHFALALAVGLDEFARLLSLKILEHPFRYSYCQPDSCKELLTWCQSQDRWDRMMSLRERHLLVLRYLPSDLAQSQLTFNGFDDFGQKCKPDPATGRRGCPGAKKFQGSFRGMRRSAAKRLMMTLRATCECSSRANGTHRPSAKSSNRVSSVIVAAPDSLARFMKPSKRTGSLSAITKGRRMAG</sequence>
<feature type="compositionally biased region" description="Basic and acidic residues" evidence="1">
    <location>
        <begin position="24"/>
        <end position="33"/>
    </location>
</feature>
<proteinExistence type="predicted"/>
<reference evidence="2" key="1">
    <citation type="submission" date="2023-02" db="EMBL/GenBank/DDBJ databases">
        <title>Identification and recombinant expression of a fungal hydrolase from Papiliotrema laurentii that hydrolyzes apple cutin and clears colloidal polyester polyurethane.</title>
        <authorList>
            <consortium name="DOE Joint Genome Institute"/>
            <person name="Roman V.A."/>
            <person name="Bojanowski C."/>
            <person name="Crable B.R."/>
            <person name="Wagner D.N."/>
            <person name="Hung C.S."/>
            <person name="Nadeau L.J."/>
            <person name="Schratz L."/>
            <person name="Haridas S."/>
            <person name="Pangilinan J."/>
            <person name="Lipzen A."/>
            <person name="Na H."/>
            <person name="Yan M."/>
            <person name="Ng V."/>
            <person name="Grigoriev I.V."/>
            <person name="Spatafora J.W."/>
            <person name="Barlow D."/>
            <person name="Biffinger J."/>
            <person name="Kelley-Loughnane N."/>
            <person name="Varaljay V.A."/>
            <person name="Crookes-Goodson W.J."/>
        </authorList>
    </citation>
    <scope>NUCLEOTIDE SEQUENCE</scope>
    <source>
        <strain evidence="2">5307AH</strain>
    </source>
</reference>
<gene>
    <name evidence="2" type="ORF">DB88DRAFT_540950</name>
</gene>
<accession>A0AAD9FQ24</accession>
<dbReference type="Proteomes" id="UP001182556">
    <property type="component" value="Unassembled WGS sequence"/>
</dbReference>